<accession>A0A1D2QPV9</accession>
<dbReference type="SUPFAM" id="SSF53850">
    <property type="entry name" value="Periplasmic binding protein-like II"/>
    <property type="match status" value="1"/>
</dbReference>
<dbReference type="InterPro" id="IPR005119">
    <property type="entry name" value="LysR_subst-bd"/>
</dbReference>
<dbReference type="Proteomes" id="UP000242502">
    <property type="component" value="Unassembled WGS sequence"/>
</dbReference>
<dbReference type="STRING" id="62101.AB835_07835"/>
<organism evidence="6 7">
    <name type="scientific">Candidatus Endobugula sertula</name>
    <name type="common">Bugula neritina bacterial symbiont</name>
    <dbReference type="NCBI Taxonomy" id="62101"/>
    <lineage>
        <taxon>Bacteria</taxon>
        <taxon>Pseudomonadati</taxon>
        <taxon>Pseudomonadota</taxon>
        <taxon>Gammaproteobacteria</taxon>
        <taxon>Cellvibrionales</taxon>
        <taxon>Cellvibrionaceae</taxon>
        <taxon>Candidatus Endobugula</taxon>
    </lineage>
</organism>
<dbReference type="InterPro" id="IPR036390">
    <property type="entry name" value="WH_DNA-bd_sf"/>
</dbReference>
<feature type="domain" description="HTH lysR-type" evidence="5">
    <location>
        <begin position="7"/>
        <end position="62"/>
    </location>
</feature>
<dbReference type="GO" id="GO:0003700">
    <property type="term" value="F:DNA-binding transcription factor activity"/>
    <property type="evidence" value="ECO:0007669"/>
    <property type="project" value="InterPro"/>
</dbReference>
<dbReference type="PANTHER" id="PTHR30579">
    <property type="entry name" value="TRANSCRIPTIONAL REGULATOR"/>
    <property type="match status" value="1"/>
</dbReference>
<dbReference type="InterPro" id="IPR036388">
    <property type="entry name" value="WH-like_DNA-bd_sf"/>
</dbReference>
<dbReference type="InterPro" id="IPR050176">
    <property type="entry name" value="LTTR"/>
</dbReference>
<evidence type="ECO:0000256" key="2">
    <source>
        <dbReference type="ARBA" id="ARBA00023015"/>
    </source>
</evidence>
<comment type="similarity">
    <text evidence="1">Belongs to the LysR transcriptional regulatory family.</text>
</comment>
<keyword evidence="2" id="KW-0805">Transcription regulation</keyword>
<dbReference type="GO" id="GO:0003677">
    <property type="term" value="F:DNA binding"/>
    <property type="evidence" value="ECO:0007669"/>
    <property type="project" value="UniProtKB-KW"/>
</dbReference>
<keyword evidence="4" id="KW-0804">Transcription</keyword>
<dbReference type="PRINTS" id="PR00039">
    <property type="entry name" value="HTHLYSR"/>
</dbReference>
<evidence type="ECO:0000256" key="4">
    <source>
        <dbReference type="ARBA" id="ARBA00023163"/>
    </source>
</evidence>
<keyword evidence="3" id="KW-0238">DNA-binding</keyword>
<dbReference type="PROSITE" id="PS50931">
    <property type="entry name" value="HTH_LYSR"/>
    <property type="match status" value="1"/>
</dbReference>
<comment type="caution">
    <text evidence="6">The sequence shown here is derived from an EMBL/GenBank/DDBJ whole genome shotgun (WGS) entry which is preliminary data.</text>
</comment>
<evidence type="ECO:0000313" key="7">
    <source>
        <dbReference type="Proteomes" id="UP000242502"/>
    </source>
</evidence>
<dbReference type="SUPFAM" id="SSF46785">
    <property type="entry name" value="Winged helix' DNA-binding domain"/>
    <property type="match status" value="1"/>
</dbReference>
<evidence type="ECO:0000259" key="5">
    <source>
        <dbReference type="PROSITE" id="PS50931"/>
    </source>
</evidence>
<dbReference type="Gene3D" id="3.40.190.10">
    <property type="entry name" value="Periplasmic binding protein-like II"/>
    <property type="match status" value="2"/>
</dbReference>
<protein>
    <recommendedName>
        <fullName evidence="5">HTH lysR-type domain-containing protein</fullName>
    </recommendedName>
</protein>
<dbReference type="Pfam" id="PF03466">
    <property type="entry name" value="LysR_substrate"/>
    <property type="match status" value="1"/>
</dbReference>
<dbReference type="InterPro" id="IPR000847">
    <property type="entry name" value="LysR_HTH_N"/>
</dbReference>
<evidence type="ECO:0000256" key="1">
    <source>
        <dbReference type="ARBA" id="ARBA00009437"/>
    </source>
</evidence>
<sequence length="284" mass="31971">MARNIPTDFLRSFVVIAELGSFTQAGNQLARSQSAISLQIKKLEELLGQKIFDRKGHNFQLTPTGETLMPYARQILQLNDRLMDDLDQKVIEGKVRLGIPSEFATALLPKIVGKFSRENPQIALEVKCDLSRNLNLDIKQNKYDLILSLVDDPSQVKGEYIRRDKLVWVVSPEYYLDNITTFPLIVAPEGCIYRNRAINTLNRCRVPWQIIYTIMDIAGIKAAIEEGLGITVLAESTVPQNLKTISSSEQLEKLGDIGISLISYGVHMSDATRALADYLKQYLE</sequence>
<proteinExistence type="inferred from homology"/>
<evidence type="ECO:0000256" key="3">
    <source>
        <dbReference type="ARBA" id="ARBA00023125"/>
    </source>
</evidence>
<dbReference type="EMBL" id="MDLC01000024">
    <property type="protein sequence ID" value="ODS23616.1"/>
    <property type="molecule type" value="Genomic_DNA"/>
</dbReference>
<dbReference type="Gene3D" id="1.10.10.10">
    <property type="entry name" value="Winged helix-like DNA-binding domain superfamily/Winged helix DNA-binding domain"/>
    <property type="match status" value="1"/>
</dbReference>
<dbReference type="AlphaFoldDB" id="A0A1D2QPV9"/>
<reference evidence="6 7" key="1">
    <citation type="journal article" date="2016" name="Appl. Environ. Microbiol.">
        <title>Lack of Overt Genome Reduction in the Bryostatin-Producing Bryozoan Symbiont "Candidatus Endobugula sertula".</title>
        <authorList>
            <person name="Miller I.J."/>
            <person name="Vanee N."/>
            <person name="Fong S.S."/>
            <person name="Lim-Fong G.E."/>
            <person name="Kwan J.C."/>
        </authorList>
    </citation>
    <scope>NUCLEOTIDE SEQUENCE [LARGE SCALE GENOMIC DNA]</scope>
    <source>
        <strain evidence="6">AB1-4</strain>
    </source>
</reference>
<name>A0A1D2QPV9_9GAMM</name>
<dbReference type="FunFam" id="1.10.10.10:FF:000001">
    <property type="entry name" value="LysR family transcriptional regulator"/>
    <property type="match status" value="1"/>
</dbReference>
<evidence type="ECO:0000313" key="6">
    <source>
        <dbReference type="EMBL" id="ODS23616.1"/>
    </source>
</evidence>
<dbReference type="Pfam" id="PF00126">
    <property type="entry name" value="HTH_1"/>
    <property type="match status" value="1"/>
</dbReference>
<gene>
    <name evidence="6" type="ORF">AB835_07835</name>
</gene>
<dbReference type="PANTHER" id="PTHR30579:SF7">
    <property type="entry name" value="HTH-TYPE TRANSCRIPTIONAL REGULATOR LRHA-RELATED"/>
    <property type="match status" value="1"/>
</dbReference>